<proteinExistence type="predicted"/>
<feature type="region of interest" description="Disordered" evidence="1">
    <location>
        <begin position="1"/>
        <end position="20"/>
    </location>
</feature>
<dbReference type="EMBL" id="CM035408">
    <property type="protein sequence ID" value="KAH7441534.1"/>
    <property type="molecule type" value="Genomic_DNA"/>
</dbReference>
<keyword evidence="4" id="KW-1185">Reference proteome</keyword>
<feature type="region of interest" description="Disordered" evidence="1">
    <location>
        <begin position="196"/>
        <end position="221"/>
    </location>
</feature>
<reference evidence="3" key="1">
    <citation type="submission" date="2021-08" db="EMBL/GenBank/DDBJ databases">
        <title>WGS assembly of Ceratopteris richardii.</title>
        <authorList>
            <person name="Marchant D.B."/>
            <person name="Chen G."/>
            <person name="Jenkins J."/>
            <person name="Shu S."/>
            <person name="Leebens-Mack J."/>
            <person name="Grimwood J."/>
            <person name="Schmutz J."/>
            <person name="Soltis P."/>
            <person name="Soltis D."/>
            <person name="Chen Z.-H."/>
        </authorList>
    </citation>
    <scope>NUCLEOTIDE SEQUENCE</scope>
    <source>
        <strain evidence="3">Whitten #5841</strain>
        <tissue evidence="3">Leaf</tissue>
    </source>
</reference>
<dbReference type="AlphaFoldDB" id="A0A8T2V6L2"/>
<comment type="caution">
    <text evidence="3">The sequence shown here is derived from an EMBL/GenBank/DDBJ whole genome shotgun (WGS) entry which is preliminary data.</text>
</comment>
<sequence length="243" mass="25769">MEARAHASVPEFGNWDAQGQIPYTSVFDNARAGKGGNSKFNPNDPAENPAAFGLKANDAPPTGPFSKPQPDGGSIGSVQSKHNGEEGWYISDAPKKASSASGTRKNRVDEESPNHPVYQGRLGNRPGSPYCERKTSAEGGSAHGSSTPGRSRLRGSVRADETPDRGAAIPKFGEWNVNDPSAGEGFTMIFNQHRNEKKQGGPAIIPSQQGGSSHSNGYKQGSILHQQKKSSFWSCFLGTSATD</sequence>
<feature type="compositionally biased region" description="Polar residues" evidence="1">
    <location>
        <begin position="206"/>
        <end position="221"/>
    </location>
</feature>
<dbReference type="InterPro" id="IPR040387">
    <property type="entry name" value="RIN4/NOI4"/>
</dbReference>
<dbReference type="PANTHER" id="PTHR33159">
    <property type="entry name" value="RPM1-INTERACTING PROTEIN 4 (RIN4) FAMILY PROTEIN"/>
    <property type="match status" value="1"/>
</dbReference>
<feature type="region of interest" description="Disordered" evidence="1">
    <location>
        <begin position="26"/>
        <end position="170"/>
    </location>
</feature>
<evidence type="ECO:0000313" key="4">
    <source>
        <dbReference type="Proteomes" id="UP000825935"/>
    </source>
</evidence>
<name>A0A8T2V6L2_CERRI</name>
<evidence type="ECO:0000259" key="2">
    <source>
        <dbReference type="Pfam" id="PF05627"/>
    </source>
</evidence>
<dbReference type="OMA" id="QPGSKMI"/>
<dbReference type="PANTHER" id="PTHR33159:SF101">
    <property type="entry name" value="OS04G0379600 PROTEIN"/>
    <property type="match status" value="1"/>
</dbReference>
<dbReference type="OrthoDB" id="1109067at2759"/>
<evidence type="ECO:0000256" key="1">
    <source>
        <dbReference type="SAM" id="MobiDB-lite"/>
    </source>
</evidence>
<dbReference type="InterPro" id="IPR008700">
    <property type="entry name" value="TypeIII_avirulence_cleave"/>
</dbReference>
<evidence type="ECO:0000313" key="3">
    <source>
        <dbReference type="EMBL" id="KAH7441534.1"/>
    </source>
</evidence>
<dbReference type="Pfam" id="PF05627">
    <property type="entry name" value="AvrRpt-cleavage"/>
    <property type="match status" value="2"/>
</dbReference>
<dbReference type="Proteomes" id="UP000825935">
    <property type="component" value="Chromosome 3"/>
</dbReference>
<accession>A0A8T2V6L2</accession>
<feature type="domain" description="RIN4 pathogenic type III effector avirulence factor Avr cleavage site" evidence="2">
    <location>
        <begin position="6"/>
        <end position="34"/>
    </location>
</feature>
<feature type="domain" description="RIN4 pathogenic type III effector avirulence factor Avr cleavage site" evidence="2">
    <location>
        <begin position="165"/>
        <end position="198"/>
    </location>
</feature>
<gene>
    <name evidence="3" type="ORF">KP509_03G042100</name>
</gene>
<protein>
    <recommendedName>
        <fullName evidence="2">RIN4 pathogenic type III effector avirulence factor Avr cleavage site domain-containing protein</fullName>
    </recommendedName>
</protein>
<organism evidence="3 4">
    <name type="scientific">Ceratopteris richardii</name>
    <name type="common">Triangle waterfern</name>
    <dbReference type="NCBI Taxonomy" id="49495"/>
    <lineage>
        <taxon>Eukaryota</taxon>
        <taxon>Viridiplantae</taxon>
        <taxon>Streptophyta</taxon>
        <taxon>Embryophyta</taxon>
        <taxon>Tracheophyta</taxon>
        <taxon>Polypodiopsida</taxon>
        <taxon>Polypodiidae</taxon>
        <taxon>Polypodiales</taxon>
        <taxon>Pteridineae</taxon>
        <taxon>Pteridaceae</taxon>
        <taxon>Parkerioideae</taxon>
        <taxon>Ceratopteris</taxon>
    </lineage>
</organism>